<keyword evidence="1" id="KW-0812">Transmembrane</keyword>
<proteinExistence type="predicted"/>
<reference evidence="2 3" key="2">
    <citation type="journal article" date="2016" name="Genome Announc.">
        <title>Draft Genome Sequence of a Versatile Hydrocarbon-Degrading Bacterium, Rhodococcus pyridinivorans Strain KG-16, Collected from Oil Fields in India.</title>
        <authorList>
            <person name="Aggarwal R.K."/>
            <person name="Dawar C."/>
            <person name="Phanindranath R."/>
            <person name="Mutnuri L."/>
            <person name="Dayal A.M."/>
        </authorList>
    </citation>
    <scope>NUCLEOTIDE SEQUENCE [LARGE SCALE GENOMIC DNA]</scope>
    <source>
        <strain evidence="2 3">KG-16</strain>
    </source>
</reference>
<feature type="transmembrane region" description="Helical" evidence="1">
    <location>
        <begin position="92"/>
        <end position="112"/>
    </location>
</feature>
<dbReference type="Proteomes" id="UP000053060">
    <property type="component" value="Unassembled WGS sequence"/>
</dbReference>
<dbReference type="EMBL" id="AZXY01000010">
    <property type="protein sequence ID" value="KSZ57280.1"/>
    <property type="molecule type" value="Genomic_DNA"/>
</dbReference>
<comment type="caution">
    <text evidence="2">The sequence shown here is derived from an EMBL/GenBank/DDBJ whole genome shotgun (WGS) entry which is preliminary data.</text>
</comment>
<dbReference type="Pfam" id="PF10861">
    <property type="entry name" value="DUF2784"/>
    <property type="match status" value="1"/>
</dbReference>
<evidence type="ECO:0000313" key="2">
    <source>
        <dbReference type="EMBL" id="KSZ57280.1"/>
    </source>
</evidence>
<name>A0A0V9UH15_9NOCA</name>
<accession>A0A0V9UH15</accession>
<dbReference type="InterPro" id="IPR021218">
    <property type="entry name" value="DUF2784"/>
</dbReference>
<sequence length="126" mass="13733">MAFRVVADLTAFVHLLFVLYVAFGGFLAWRWPRTIVAHVVAVVWGAASVAVGFDCPLTAVENWARRAAGQEGLPPSGFIDHYLTGVIYPESALGAVRALAALAVLISWVVLWHRIRVTKVAPETYS</sequence>
<protein>
    <submittedName>
        <fullName evidence="2">Membrane protein</fullName>
    </submittedName>
</protein>
<evidence type="ECO:0000256" key="1">
    <source>
        <dbReference type="SAM" id="Phobius"/>
    </source>
</evidence>
<reference evidence="3" key="1">
    <citation type="submission" date="2015-01" db="EMBL/GenBank/DDBJ databases">
        <title>Draft genome sequence of Rhodococcus pyridinivorans strain KG-16, a hydrocarbon-degrading bacterium.</title>
        <authorList>
            <person name="Aggarwal R.K."/>
            <person name="Dawar C."/>
        </authorList>
    </citation>
    <scope>NUCLEOTIDE SEQUENCE [LARGE SCALE GENOMIC DNA]</scope>
    <source>
        <strain evidence="3">KG-16</strain>
    </source>
</reference>
<feature type="transmembrane region" description="Helical" evidence="1">
    <location>
        <begin position="35"/>
        <end position="53"/>
    </location>
</feature>
<keyword evidence="1" id="KW-0472">Membrane</keyword>
<dbReference type="RefSeq" id="WP_060653303.1">
    <property type="nucleotide sequence ID" value="NZ_AZXY01000010.1"/>
</dbReference>
<evidence type="ECO:0000313" key="3">
    <source>
        <dbReference type="Proteomes" id="UP000053060"/>
    </source>
</evidence>
<dbReference type="AlphaFoldDB" id="A0A0V9UH15"/>
<keyword evidence="1" id="KW-1133">Transmembrane helix</keyword>
<feature type="transmembrane region" description="Helical" evidence="1">
    <location>
        <begin position="6"/>
        <end position="28"/>
    </location>
</feature>
<dbReference type="PATRIC" id="fig|1441730.3.peg.4064"/>
<gene>
    <name evidence="2" type="ORF">Z045_19455</name>
</gene>
<organism evidence="2 3">
    <name type="scientific">Rhodococcus pyridinivorans KG-16</name>
    <dbReference type="NCBI Taxonomy" id="1441730"/>
    <lineage>
        <taxon>Bacteria</taxon>
        <taxon>Bacillati</taxon>
        <taxon>Actinomycetota</taxon>
        <taxon>Actinomycetes</taxon>
        <taxon>Mycobacteriales</taxon>
        <taxon>Nocardiaceae</taxon>
        <taxon>Rhodococcus</taxon>
    </lineage>
</organism>